<dbReference type="InterPro" id="IPR013325">
    <property type="entry name" value="RNA_pol_sigma_r2"/>
</dbReference>
<dbReference type="Proteomes" id="UP001055091">
    <property type="component" value="Unassembled WGS sequence"/>
</dbReference>
<dbReference type="GO" id="GO:0006352">
    <property type="term" value="P:DNA-templated transcription initiation"/>
    <property type="evidence" value="ECO:0007669"/>
    <property type="project" value="InterPro"/>
</dbReference>
<evidence type="ECO:0000256" key="1">
    <source>
        <dbReference type="ARBA" id="ARBA00010641"/>
    </source>
</evidence>
<comment type="similarity">
    <text evidence="1">Belongs to the sigma-70 factor family. ECF subfamily.</text>
</comment>
<dbReference type="InterPro" id="IPR013249">
    <property type="entry name" value="RNA_pol_sigma70_r4_t2"/>
</dbReference>
<dbReference type="NCBIfam" id="TIGR02937">
    <property type="entry name" value="sigma70-ECF"/>
    <property type="match status" value="1"/>
</dbReference>
<sequence length="171" mass="20372">MKGSHEQNMDMESIYRTYENLVYRFLYARTCDSEWAQELMQETFLRAITSISRYDGSCKLSVWLCQIAKHVLWQELRKKKRLEPVELTDALPDTSVLDGEASVLQRENRLELYQAIHHLPELEREVVLYRITGELSFRDIGEILGKSENWARTVFYRTKQKIRKELKEHES</sequence>
<dbReference type="GO" id="GO:0003677">
    <property type="term" value="F:DNA binding"/>
    <property type="evidence" value="ECO:0007669"/>
    <property type="project" value="UniProtKB-KW"/>
</dbReference>
<feature type="domain" description="RNA polymerase sigma-70 region 2" evidence="6">
    <location>
        <begin position="14"/>
        <end position="81"/>
    </location>
</feature>
<dbReference type="PANTHER" id="PTHR43133:SF8">
    <property type="entry name" value="RNA POLYMERASE SIGMA FACTOR HI_1459-RELATED"/>
    <property type="match status" value="1"/>
</dbReference>
<dbReference type="RefSeq" id="WP_243138762.1">
    <property type="nucleotide sequence ID" value="NZ_BQNJ01000002.1"/>
</dbReference>
<keyword evidence="4" id="KW-0238">DNA-binding</keyword>
<dbReference type="Pfam" id="PF08281">
    <property type="entry name" value="Sigma70_r4_2"/>
    <property type="match status" value="1"/>
</dbReference>
<keyword evidence="5" id="KW-0804">Transcription</keyword>
<dbReference type="EMBL" id="BQNJ01000002">
    <property type="protein sequence ID" value="GKH03929.1"/>
    <property type="molecule type" value="Genomic_DNA"/>
</dbReference>
<keyword evidence="2" id="KW-0805">Transcription regulation</keyword>
<protein>
    <submittedName>
        <fullName evidence="8">RNA polymerase subunit sigma</fullName>
    </submittedName>
</protein>
<dbReference type="PANTHER" id="PTHR43133">
    <property type="entry name" value="RNA POLYMERASE ECF-TYPE SIGMA FACTO"/>
    <property type="match status" value="1"/>
</dbReference>
<evidence type="ECO:0000256" key="5">
    <source>
        <dbReference type="ARBA" id="ARBA00023163"/>
    </source>
</evidence>
<evidence type="ECO:0000256" key="4">
    <source>
        <dbReference type="ARBA" id="ARBA00023125"/>
    </source>
</evidence>
<dbReference type="InterPro" id="IPR014284">
    <property type="entry name" value="RNA_pol_sigma-70_dom"/>
</dbReference>
<dbReference type="InterPro" id="IPR039425">
    <property type="entry name" value="RNA_pol_sigma-70-like"/>
</dbReference>
<dbReference type="Gene3D" id="1.10.1740.10">
    <property type="match status" value="1"/>
</dbReference>
<feature type="domain" description="RNA polymerase sigma factor 70 region 4 type 2" evidence="7">
    <location>
        <begin position="110"/>
        <end position="161"/>
    </location>
</feature>
<organism evidence="8 9">
    <name type="scientific">Hungatella hathewayi</name>
    <dbReference type="NCBI Taxonomy" id="154046"/>
    <lineage>
        <taxon>Bacteria</taxon>
        <taxon>Bacillati</taxon>
        <taxon>Bacillota</taxon>
        <taxon>Clostridia</taxon>
        <taxon>Lachnospirales</taxon>
        <taxon>Lachnospiraceae</taxon>
        <taxon>Hungatella</taxon>
    </lineage>
</organism>
<proteinExistence type="inferred from homology"/>
<evidence type="ECO:0000259" key="7">
    <source>
        <dbReference type="Pfam" id="PF08281"/>
    </source>
</evidence>
<reference evidence="8" key="1">
    <citation type="submission" date="2022-01" db="EMBL/GenBank/DDBJ databases">
        <title>Novel bile acid biosynthetic pathways are enriched in the microbiome of centenarians.</title>
        <authorList>
            <person name="Sato Y."/>
            <person name="Atarashi K."/>
            <person name="Plichta R.D."/>
            <person name="Arai Y."/>
            <person name="Sasajima S."/>
            <person name="Kearney M.S."/>
            <person name="Suda W."/>
            <person name="Takeshita K."/>
            <person name="Sasaki T."/>
            <person name="Okamoto S."/>
            <person name="Skelly N.A."/>
            <person name="Okamura Y."/>
            <person name="Vlamakis H."/>
            <person name="Li Y."/>
            <person name="Tanoue T."/>
            <person name="Takei H."/>
            <person name="Nittono H."/>
            <person name="Narushima S."/>
            <person name="Irie J."/>
            <person name="Itoh H."/>
            <person name="Moriya K."/>
            <person name="Sugiura Y."/>
            <person name="Suematsu M."/>
            <person name="Moritoki N."/>
            <person name="Shibata S."/>
            <person name="Littman R.D."/>
            <person name="Fischbach A.M."/>
            <person name="Uwamino Y."/>
            <person name="Inoue T."/>
            <person name="Honda A."/>
            <person name="Hattori M."/>
            <person name="Murai T."/>
            <person name="Xavier J.R."/>
            <person name="Hirose N."/>
            <person name="Honda K."/>
        </authorList>
    </citation>
    <scope>NUCLEOTIDE SEQUENCE</scope>
    <source>
        <strain evidence="8">CE91-St55</strain>
    </source>
</reference>
<dbReference type="GO" id="GO:0016987">
    <property type="term" value="F:sigma factor activity"/>
    <property type="evidence" value="ECO:0007669"/>
    <property type="project" value="UniProtKB-KW"/>
</dbReference>
<dbReference type="SUPFAM" id="SSF88659">
    <property type="entry name" value="Sigma3 and sigma4 domains of RNA polymerase sigma factors"/>
    <property type="match status" value="1"/>
</dbReference>
<dbReference type="InterPro" id="IPR036388">
    <property type="entry name" value="WH-like_DNA-bd_sf"/>
</dbReference>
<dbReference type="AlphaFoldDB" id="A0AA37JMG3"/>
<dbReference type="InterPro" id="IPR007627">
    <property type="entry name" value="RNA_pol_sigma70_r2"/>
</dbReference>
<name>A0AA37JMG3_9FIRM</name>
<accession>A0AA37JMG3</accession>
<evidence type="ECO:0000259" key="6">
    <source>
        <dbReference type="Pfam" id="PF04542"/>
    </source>
</evidence>
<gene>
    <name evidence="8" type="ORF">CE91St55_59100</name>
</gene>
<keyword evidence="3" id="KW-0731">Sigma factor</keyword>
<evidence type="ECO:0000313" key="8">
    <source>
        <dbReference type="EMBL" id="GKH03929.1"/>
    </source>
</evidence>
<evidence type="ECO:0000256" key="3">
    <source>
        <dbReference type="ARBA" id="ARBA00023082"/>
    </source>
</evidence>
<dbReference type="InterPro" id="IPR013324">
    <property type="entry name" value="RNA_pol_sigma_r3/r4-like"/>
</dbReference>
<evidence type="ECO:0000256" key="2">
    <source>
        <dbReference type="ARBA" id="ARBA00023015"/>
    </source>
</evidence>
<comment type="caution">
    <text evidence="8">The sequence shown here is derived from an EMBL/GenBank/DDBJ whole genome shotgun (WGS) entry which is preliminary data.</text>
</comment>
<evidence type="ECO:0000313" key="9">
    <source>
        <dbReference type="Proteomes" id="UP001055091"/>
    </source>
</evidence>
<dbReference type="SUPFAM" id="SSF88946">
    <property type="entry name" value="Sigma2 domain of RNA polymerase sigma factors"/>
    <property type="match status" value="1"/>
</dbReference>
<dbReference type="Gene3D" id="1.10.10.10">
    <property type="entry name" value="Winged helix-like DNA-binding domain superfamily/Winged helix DNA-binding domain"/>
    <property type="match status" value="1"/>
</dbReference>
<dbReference type="Pfam" id="PF04542">
    <property type="entry name" value="Sigma70_r2"/>
    <property type="match status" value="1"/>
</dbReference>